<dbReference type="EMBL" id="JBGMEL010000013">
    <property type="protein sequence ID" value="MFA0791563.1"/>
    <property type="molecule type" value="Genomic_DNA"/>
</dbReference>
<dbReference type="Pfam" id="PF03328">
    <property type="entry name" value="HpcH_HpaI"/>
    <property type="match status" value="1"/>
</dbReference>
<gene>
    <name evidence="5" type="ORF">ACCI51_13475</name>
</gene>
<keyword evidence="5" id="KW-0456">Lyase</keyword>
<dbReference type="RefSeq" id="WP_371844030.1">
    <property type="nucleotide sequence ID" value="NZ_JBGMEL010000013.1"/>
</dbReference>
<dbReference type="Proteomes" id="UP001569414">
    <property type="component" value="Unassembled WGS sequence"/>
</dbReference>
<reference evidence="5 6" key="1">
    <citation type="submission" date="2024-08" db="EMBL/GenBank/DDBJ databases">
        <authorList>
            <person name="Ishaq N."/>
        </authorList>
    </citation>
    <scope>NUCLEOTIDE SEQUENCE [LARGE SCALE GENOMIC DNA]</scope>
    <source>
        <strain evidence="5 6">JCM 30400</strain>
    </source>
</reference>
<dbReference type="InterPro" id="IPR015813">
    <property type="entry name" value="Pyrv/PenolPyrv_kinase-like_dom"/>
</dbReference>
<sequence>MINLQLNPALLFTPGNKPTTFSKAEETGANGIIVDLEDSVSTKDKQISRDNAVRYLSKSSDIVNILRINHLTTNDGLKDILAVTEKKLYLDAVLYPKTESPNDIYQLSQLLSQTYDEIALIALIETAQGTVNLHNIVRDSPAQLQALMFGAADYASALNCDGSIQALLLARMKIVESSAMKNLTCYDSPYFDFNDNHGLMNELKTVKSLGFNGKAAIHPKQINQIKSAFKPTLEQYVQAKEIVETYNKASGEACQYKGKMIDKPVYQKSMQVISNFENLR</sequence>
<dbReference type="SUPFAM" id="SSF51621">
    <property type="entry name" value="Phosphoenolpyruvate/pyruvate domain"/>
    <property type="match status" value="1"/>
</dbReference>
<dbReference type="PANTHER" id="PTHR32308">
    <property type="entry name" value="LYASE BETA SUBUNIT, PUTATIVE (AFU_ORTHOLOGUE AFUA_4G13030)-RELATED"/>
    <property type="match status" value="1"/>
</dbReference>
<dbReference type="Gene3D" id="3.20.20.60">
    <property type="entry name" value="Phosphoenolpyruvate-binding domains"/>
    <property type="match status" value="1"/>
</dbReference>
<dbReference type="InterPro" id="IPR040442">
    <property type="entry name" value="Pyrv_kinase-like_dom_sf"/>
</dbReference>
<evidence type="ECO:0000256" key="2">
    <source>
        <dbReference type="ARBA" id="ARBA00022723"/>
    </source>
</evidence>
<dbReference type="GO" id="GO:0016829">
    <property type="term" value="F:lyase activity"/>
    <property type="evidence" value="ECO:0007669"/>
    <property type="project" value="UniProtKB-KW"/>
</dbReference>
<evidence type="ECO:0000313" key="6">
    <source>
        <dbReference type="Proteomes" id="UP001569414"/>
    </source>
</evidence>
<evidence type="ECO:0000313" key="5">
    <source>
        <dbReference type="EMBL" id="MFA0791563.1"/>
    </source>
</evidence>
<feature type="domain" description="HpcH/HpaI aldolase/citrate lyase" evidence="4">
    <location>
        <begin position="10"/>
        <end position="219"/>
    </location>
</feature>
<protein>
    <submittedName>
        <fullName evidence="5">CoA ester lyase</fullName>
    </submittedName>
</protein>
<proteinExistence type="predicted"/>
<dbReference type="PIRSF" id="PIRSF015582">
    <property type="entry name" value="Cit_lyase_B"/>
    <property type="match status" value="1"/>
</dbReference>
<dbReference type="PANTHER" id="PTHR32308:SF0">
    <property type="entry name" value="HPCH_HPAI ALDOLASE_CITRATE LYASE DOMAIN-CONTAINING PROTEIN"/>
    <property type="match status" value="1"/>
</dbReference>
<dbReference type="InterPro" id="IPR011206">
    <property type="entry name" value="Citrate_lyase_beta/mcl1/mcl2"/>
</dbReference>
<comment type="cofactor">
    <cofactor evidence="1">
        <name>Mg(2+)</name>
        <dbReference type="ChEBI" id="CHEBI:18420"/>
    </cofactor>
</comment>
<evidence type="ECO:0000259" key="4">
    <source>
        <dbReference type="Pfam" id="PF03328"/>
    </source>
</evidence>
<keyword evidence="2" id="KW-0479">Metal-binding</keyword>
<dbReference type="InterPro" id="IPR005000">
    <property type="entry name" value="Aldolase/citrate-lyase_domain"/>
</dbReference>
<organism evidence="5 6">
    <name type="scientific">Microbulbifer echini</name>
    <dbReference type="NCBI Taxonomy" id="1529067"/>
    <lineage>
        <taxon>Bacteria</taxon>
        <taxon>Pseudomonadati</taxon>
        <taxon>Pseudomonadota</taxon>
        <taxon>Gammaproteobacteria</taxon>
        <taxon>Cellvibrionales</taxon>
        <taxon>Microbulbiferaceae</taxon>
        <taxon>Microbulbifer</taxon>
    </lineage>
</organism>
<evidence type="ECO:0000256" key="3">
    <source>
        <dbReference type="ARBA" id="ARBA00022842"/>
    </source>
</evidence>
<name>A0ABV4NQA7_9GAMM</name>
<comment type="caution">
    <text evidence="5">The sequence shown here is derived from an EMBL/GenBank/DDBJ whole genome shotgun (WGS) entry which is preliminary data.</text>
</comment>
<keyword evidence="6" id="KW-1185">Reference proteome</keyword>
<accession>A0ABV4NQA7</accession>
<evidence type="ECO:0000256" key="1">
    <source>
        <dbReference type="ARBA" id="ARBA00001946"/>
    </source>
</evidence>
<keyword evidence="3" id="KW-0460">Magnesium</keyword>